<evidence type="ECO:0000313" key="2">
    <source>
        <dbReference type="EMBL" id="MFC4869334.1"/>
    </source>
</evidence>
<comment type="caution">
    <text evidence="2">The sequence shown here is derived from an EMBL/GenBank/DDBJ whole genome shotgun (WGS) entry which is preliminary data.</text>
</comment>
<proteinExistence type="predicted"/>
<organism evidence="2 3">
    <name type="scientific">Streptomonospora arabica</name>
    <dbReference type="NCBI Taxonomy" id="412417"/>
    <lineage>
        <taxon>Bacteria</taxon>
        <taxon>Bacillati</taxon>
        <taxon>Actinomycetota</taxon>
        <taxon>Actinomycetes</taxon>
        <taxon>Streptosporangiales</taxon>
        <taxon>Nocardiopsidaceae</taxon>
        <taxon>Streptomonospora</taxon>
    </lineage>
</organism>
<evidence type="ECO:0008006" key="4">
    <source>
        <dbReference type="Google" id="ProtNLM"/>
    </source>
</evidence>
<keyword evidence="3" id="KW-1185">Reference proteome</keyword>
<evidence type="ECO:0000256" key="1">
    <source>
        <dbReference type="SAM" id="MobiDB-lite"/>
    </source>
</evidence>
<feature type="region of interest" description="Disordered" evidence="1">
    <location>
        <begin position="163"/>
        <end position="187"/>
    </location>
</feature>
<sequence>MTGTGRCGTRYASHVLRAAGVVCGHEQVFTFGVARGRTPRWRGFEADASWLAVPRLSEVRARTVLLVRHPLDVAHSMLQLGWFTPQRASISRVLAAVDPRILGEPTRADQAMALWLRWNTVARPHAAHVVRFGDLVADPAVLLRAAGVAARAAPGALEAIHADTTKTNSKVDRKQPHPRPAWGDIRPSLREQAQELAAEFGYPREET</sequence>
<protein>
    <recommendedName>
        <fullName evidence="4">Sulfotransferase domain-containing protein</fullName>
    </recommendedName>
</protein>
<name>A0ABV9SSN3_9ACTN</name>
<dbReference type="Proteomes" id="UP001595858">
    <property type="component" value="Unassembled WGS sequence"/>
</dbReference>
<reference evidence="3" key="1">
    <citation type="journal article" date="2019" name="Int. J. Syst. Evol. Microbiol.">
        <title>The Global Catalogue of Microorganisms (GCM) 10K type strain sequencing project: providing services to taxonomists for standard genome sequencing and annotation.</title>
        <authorList>
            <consortium name="The Broad Institute Genomics Platform"/>
            <consortium name="The Broad Institute Genome Sequencing Center for Infectious Disease"/>
            <person name="Wu L."/>
            <person name="Ma J."/>
        </authorList>
    </citation>
    <scope>NUCLEOTIDE SEQUENCE [LARGE SCALE GENOMIC DNA]</scope>
    <source>
        <strain evidence="3">CGMCC 4.7304</strain>
    </source>
</reference>
<accession>A0ABV9SSN3</accession>
<evidence type="ECO:0000313" key="3">
    <source>
        <dbReference type="Proteomes" id="UP001595858"/>
    </source>
</evidence>
<feature type="compositionally biased region" description="Basic and acidic residues" evidence="1">
    <location>
        <begin position="163"/>
        <end position="175"/>
    </location>
</feature>
<dbReference type="SUPFAM" id="SSF52540">
    <property type="entry name" value="P-loop containing nucleoside triphosphate hydrolases"/>
    <property type="match status" value="1"/>
</dbReference>
<gene>
    <name evidence="2" type="ORF">ACFPCZ_22090</name>
</gene>
<dbReference type="InterPro" id="IPR027417">
    <property type="entry name" value="P-loop_NTPase"/>
</dbReference>
<dbReference type="EMBL" id="JBHSIY010000028">
    <property type="protein sequence ID" value="MFC4869334.1"/>
    <property type="molecule type" value="Genomic_DNA"/>
</dbReference>
<dbReference type="RefSeq" id="WP_344143004.1">
    <property type="nucleotide sequence ID" value="NZ_BAAAQI010000006.1"/>
</dbReference>
<dbReference type="Gene3D" id="3.40.50.300">
    <property type="entry name" value="P-loop containing nucleotide triphosphate hydrolases"/>
    <property type="match status" value="1"/>
</dbReference>